<dbReference type="InterPro" id="IPR003594">
    <property type="entry name" value="HATPase_dom"/>
</dbReference>
<keyword evidence="1" id="KW-0812">Transmembrane</keyword>
<feature type="transmembrane region" description="Helical" evidence="1">
    <location>
        <begin position="93"/>
        <end position="115"/>
    </location>
</feature>
<keyword evidence="3" id="KW-0808">Transferase</keyword>
<dbReference type="InterPro" id="IPR036890">
    <property type="entry name" value="HATPase_C_sf"/>
</dbReference>
<accession>A0A518EN80</accession>
<dbReference type="EC" id="2.7.13.3" evidence="3"/>
<feature type="transmembrane region" description="Helical" evidence="1">
    <location>
        <begin position="21"/>
        <end position="39"/>
    </location>
</feature>
<dbReference type="InterPro" id="IPR010559">
    <property type="entry name" value="Sig_transdc_His_kin_internal"/>
</dbReference>
<name>A0A518EN80_9BACT</name>
<dbReference type="Gene3D" id="3.30.565.10">
    <property type="entry name" value="Histidine kinase-like ATPase, C-terminal domain"/>
    <property type="match status" value="1"/>
</dbReference>
<proteinExistence type="predicted"/>
<dbReference type="PANTHER" id="PTHR34220">
    <property type="entry name" value="SENSOR HISTIDINE KINASE YPDA"/>
    <property type="match status" value="1"/>
</dbReference>
<sequence>MQERDGRGTMQERKEAKEQRTPWLLLVLMWLVPGSMQLVQEATYSRARGLGQFDLLTDAPAYLMTWLPWVLLTPLVASLSRRLRPARIGWPRVLLGHALAACALGTLHLVMVGWLRVHFPPEHWPADWVPASVVLWLRQSFWSFQPQGELLAYGVVLAASLAGEERRRVAASHSRALRLEARLAEAKLTALQGQLRPHFLFNALNSCLVLVQENPAAAERMLRRISELLRRSLESDERGVVPLHEELDVVELYLGIERTRFADRLRTHVDVTGEALEAEVPAWLLQPLVENAIRHGLAPRREGGQLWIRGRRTDSVEQRLLLIVEDDGVGLEVGASAGRTVQTGGVGLENARARLEAIYGANATLELGPRTGGGTRLEIELPASIPVDAGGQATHA</sequence>
<dbReference type="SUPFAM" id="SSF55874">
    <property type="entry name" value="ATPase domain of HSP90 chaperone/DNA topoisomerase II/histidine kinase"/>
    <property type="match status" value="1"/>
</dbReference>
<gene>
    <name evidence="3" type="ORF">Poly30_10410</name>
</gene>
<evidence type="ECO:0000256" key="1">
    <source>
        <dbReference type="SAM" id="Phobius"/>
    </source>
</evidence>
<dbReference type="GO" id="GO:0016020">
    <property type="term" value="C:membrane"/>
    <property type="evidence" value="ECO:0007669"/>
    <property type="project" value="InterPro"/>
</dbReference>
<dbReference type="PANTHER" id="PTHR34220:SF7">
    <property type="entry name" value="SENSOR HISTIDINE KINASE YPDA"/>
    <property type="match status" value="1"/>
</dbReference>
<evidence type="ECO:0000313" key="3">
    <source>
        <dbReference type="EMBL" id="QDV05543.1"/>
    </source>
</evidence>
<dbReference type="Proteomes" id="UP000320390">
    <property type="component" value="Chromosome"/>
</dbReference>
<keyword evidence="1" id="KW-0472">Membrane</keyword>
<dbReference type="InterPro" id="IPR050640">
    <property type="entry name" value="Bact_2-comp_sensor_kinase"/>
</dbReference>
<organism evidence="3 4">
    <name type="scientific">Saltatorellus ferox</name>
    <dbReference type="NCBI Taxonomy" id="2528018"/>
    <lineage>
        <taxon>Bacteria</taxon>
        <taxon>Pseudomonadati</taxon>
        <taxon>Planctomycetota</taxon>
        <taxon>Planctomycetia</taxon>
        <taxon>Planctomycetia incertae sedis</taxon>
        <taxon>Saltatorellus</taxon>
    </lineage>
</organism>
<reference evidence="3 4" key="1">
    <citation type="submission" date="2019-02" db="EMBL/GenBank/DDBJ databases">
        <title>Deep-cultivation of Planctomycetes and their phenomic and genomic characterization uncovers novel biology.</title>
        <authorList>
            <person name="Wiegand S."/>
            <person name="Jogler M."/>
            <person name="Boedeker C."/>
            <person name="Pinto D."/>
            <person name="Vollmers J."/>
            <person name="Rivas-Marin E."/>
            <person name="Kohn T."/>
            <person name="Peeters S.H."/>
            <person name="Heuer A."/>
            <person name="Rast P."/>
            <person name="Oberbeckmann S."/>
            <person name="Bunk B."/>
            <person name="Jeske O."/>
            <person name="Meyerdierks A."/>
            <person name="Storesund J.E."/>
            <person name="Kallscheuer N."/>
            <person name="Luecker S."/>
            <person name="Lage O.M."/>
            <person name="Pohl T."/>
            <person name="Merkel B.J."/>
            <person name="Hornburger P."/>
            <person name="Mueller R.-W."/>
            <person name="Bruemmer F."/>
            <person name="Labrenz M."/>
            <person name="Spormann A.M."/>
            <person name="Op den Camp H."/>
            <person name="Overmann J."/>
            <person name="Amann R."/>
            <person name="Jetten M.S.M."/>
            <person name="Mascher T."/>
            <person name="Medema M.H."/>
            <person name="Devos D.P."/>
            <person name="Kaster A.-K."/>
            <person name="Ovreas L."/>
            <person name="Rohde M."/>
            <person name="Galperin M.Y."/>
            <person name="Jogler C."/>
        </authorList>
    </citation>
    <scope>NUCLEOTIDE SEQUENCE [LARGE SCALE GENOMIC DNA]</scope>
    <source>
        <strain evidence="3 4">Poly30</strain>
    </source>
</reference>
<keyword evidence="4" id="KW-1185">Reference proteome</keyword>
<evidence type="ECO:0000259" key="2">
    <source>
        <dbReference type="SMART" id="SM00387"/>
    </source>
</evidence>
<evidence type="ECO:0000313" key="4">
    <source>
        <dbReference type="Proteomes" id="UP000320390"/>
    </source>
</evidence>
<dbReference type="Pfam" id="PF02518">
    <property type="entry name" value="HATPase_c"/>
    <property type="match status" value="1"/>
</dbReference>
<feature type="domain" description="Histidine kinase/HSP90-like ATPase" evidence="2">
    <location>
        <begin position="280"/>
        <end position="385"/>
    </location>
</feature>
<dbReference type="EMBL" id="CP036434">
    <property type="protein sequence ID" value="QDV05543.1"/>
    <property type="molecule type" value="Genomic_DNA"/>
</dbReference>
<dbReference type="SMART" id="SM00387">
    <property type="entry name" value="HATPase_c"/>
    <property type="match status" value="1"/>
</dbReference>
<dbReference type="OrthoDB" id="9776552at2"/>
<dbReference type="AlphaFoldDB" id="A0A518EN80"/>
<keyword evidence="1" id="KW-1133">Transmembrane helix</keyword>
<keyword evidence="3" id="KW-0418">Kinase</keyword>
<dbReference type="RefSeq" id="WP_145194938.1">
    <property type="nucleotide sequence ID" value="NZ_CP036434.1"/>
</dbReference>
<protein>
    <submittedName>
        <fullName evidence="3">Putative sensor-like histidine kinase</fullName>
        <ecNumber evidence="3">2.7.13.3</ecNumber>
    </submittedName>
</protein>
<feature type="transmembrane region" description="Helical" evidence="1">
    <location>
        <begin position="59"/>
        <end position="81"/>
    </location>
</feature>
<dbReference type="Pfam" id="PF06580">
    <property type="entry name" value="His_kinase"/>
    <property type="match status" value="1"/>
</dbReference>
<dbReference type="GO" id="GO:0000155">
    <property type="term" value="F:phosphorelay sensor kinase activity"/>
    <property type="evidence" value="ECO:0007669"/>
    <property type="project" value="InterPro"/>
</dbReference>